<name>A0ABW3ZED4_9RHOB</name>
<keyword evidence="3" id="KW-1185">Reference proteome</keyword>
<gene>
    <name evidence="2" type="ORF">ACFQ4E_03025</name>
</gene>
<comment type="caution">
    <text evidence="2">The sequence shown here is derived from an EMBL/GenBank/DDBJ whole genome shotgun (WGS) entry which is preliminary data.</text>
</comment>
<proteinExistence type="predicted"/>
<dbReference type="Pfam" id="PF07486">
    <property type="entry name" value="Hydrolase_2"/>
    <property type="match status" value="1"/>
</dbReference>
<accession>A0ABW3ZED4</accession>
<sequence>MGNLLREESRALNAAASAHLQRMVEPAPEGAVKALQYSKNWLSTQSFREGGSEWECLAEALYFEARGETVKGQFAVAEVILNRVDSPRYPNSICGVVNQGTGRKYACQFTYTCDGLPETIAEPAAFRQVGKVARLMVEGAPRQLTDGATHYHTTAVSPNWARSFPMTAKIGVHRFYKQPIRLSSN</sequence>
<protein>
    <submittedName>
        <fullName evidence="2">Cell wall hydrolase</fullName>
    </submittedName>
</protein>
<dbReference type="Gene3D" id="1.10.10.2520">
    <property type="entry name" value="Cell wall hydrolase SleB, domain 1"/>
    <property type="match status" value="1"/>
</dbReference>
<dbReference type="InterPro" id="IPR011105">
    <property type="entry name" value="Cell_wall_hydrolase_SleB"/>
</dbReference>
<organism evidence="2 3">
    <name type="scientific">Litorisediminicola beolgyonensis</name>
    <dbReference type="NCBI Taxonomy" id="1173614"/>
    <lineage>
        <taxon>Bacteria</taxon>
        <taxon>Pseudomonadati</taxon>
        <taxon>Pseudomonadota</taxon>
        <taxon>Alphaproteobacteria</taxon>
        <taxon>Rhodobacterales</taxon>
        <taxon>Paracoccaceae</taxon>
        <taxon>Litorisediminicola</taxon>
    </lineage>
</organism>
<keyword evidence="2" id="KW-0378">Hydrolase</keyword>
<dbReference type="InterPro" id="IPR042047">
    <property type="entry name" value="SleB_dom1"/>
</dbReference>
<evidence type="ECO:0000313" key="2">
    <source>
        <dbReference type="EMBL" id="MFD1341383.1"/>
    </source>
</evidence>
<evidence type="ECO:0000313" key="3">
    <source>
        <dbReference type="Proteomes" id="UP001597135"/>
    </source>
</evidence>
<dbReference type="GO" id="GO:0016787">
    <property type="term" value="F:hydrolase activity"/>
    <property type="evidence" value="ECO:0007669"/>
    <property type="project" value="UniProtKB-KW"/>
</dbReference>
<dbReference type="EMBL" id="JBHTMU010000003">
    <property type="protein sequence ID" value="MFD1341383.1"/>
    <property type="molecule type" value="Genomic_DNA"/>
</dbReference>
<feature type="domain" description="Cell wall hydrolase SleB" evidence="1">
    <location>
        <begin position="67"/>
        <end position="176"/>
    </location>
</feature>
<dbReference type="Proteomes" id="UP001597135">
    <property type="component" value="Unassembled WGS sequence"/>
</dbReference>
<evidence type="ECO:0000259" key="1">
    <source>
        <dbReference type="Pfam" id="PF07486"/>
    </source>
</evidence>
<reference evidence="3" key="1">
    <citation type="journal article" date="2019" name="Int. J. Syst. Evol. Microbiol.">
        <title>The Global Catalogue of Microorganisms (GCM) 10K type strain sequencing project: providing services to taxonomists for standard genome sequencing and annotation.</title>
        <authorList>
            <consortium name="The Broad Institute Genomics Platform"/>
            <consortium name="The Broad Institute Genome Sequencing Center for Infectious Disease"/>
            <person name="Wu L."/>
            <person name="Ma J."/>
        </authorList>
    </citation>
    <scope>NUCLEOTIDE SEQUENCE [LARGE SCALE GENOMIC DNA]</scope>
    <source>
        <strain evidence="3">CCUG 62953</strain>
    </source>
</reference>
<dbReference type="RefSeq" id="WP_386801440.1">
    <property type="nucleotide sequence ID" value="NZ_JBHTMU010000003.1"/>
</dbReference>